<dbReference type="Pfam" id="PF03745">
    <property type="entry name" value="DUF309"/>
    <property type="match status" value="1"/>
</dbReference>
<dbReference type="EMBL" id="AP025591">
    <property type="protein sequence ID" value="BDG01229.1"/>
    <property type="molecule type" value="Genomic_DNA"/>
</dbReference>
<dbReference type="SUPFAM" id="SSF140663">
    <property type="entry name" value="TTHA0068-like"/>
    <property type="match status" value="1"/>
</dbReference>
<dbReference type="Proteomes" id="UP001162891">
    <property type="component" value="Chromosome"/>
</dbReference>
<protein>
    <recommendedName>
        <fullName evidence="3">DUF309 domain-containing protein</fullName>
    </recommendedName>
</protein>
<organism evidence="1 2">
    <name type="scientific">Anaeromyxobacter oryzae</name>
    <dbReference type="NCBI Taxonomy" id="2918170"/>
    <lineage>
        <taxon>Bacteria</taxon>
        <taxon>Pseudomonadati</taxon>
        <taxon>Myxococcota</taxon>
        <taxon>Myxococcia</taxon>
        <taxon>Myxococcales</taxon>
        <taxon>Cystobacterineae</taxon>
        <taxon>Anaeromyxobacteraceae</taxon>
        <taxon>Anaeromyxobacter</taxon>
    </lineage>
</organism>
<evidence type="ECO:0000313" key="1">
    <source>
        <dbReference type="EMBL" id="BDG01229.1"/>
    </source>
</evidence>
<dbReference type="PANTHER" id="PTHR34796:SF1">
    <property type="entry name" value="EXPRESSED PROTEIN"/>
    <property type="match status" value="1"/>
</dbReference>
<proteinExistence type="predicted"/>
<accession>A0ABN6MNG1</accession>
<dbReference type="InterPro" id="IPR005500">
    <property type="entry name" value="DUF309"/>
</dbReference>
<evidence type="ECO:0008006" key="3">
    <source>
        <dbReference type="Google" id="ProtNLM"/>
    </source>
</evidence>
<gene>
    <name evidence="1" type="ORF">AMOR_02250</name>
</gene>
<keyword evidence="2" id="KW-1185">Reference proteome</keyword>
<dbReference type="InterPro" id="IPR023203">
    <property type="entry name" value="TTHA0068_sf"/>
</dbReference>
<dbReference type="RefSeq" id="WP_248357621.1">
    <property type="nucleotide sequence ID" value="NZ_AP025591.1"/>
</dbReference>
<reference evidence="2" key="1">
    <citation type="journal article" date="2022" name="Int. J. Syst. Evol. Microbiol.">
        <title>Anaeromyxobacter oryzae sp. nov., Anaeromyxobacter diazotrophicus sp. nov. and Anaeromyxobacter paludicola sp. nov., isolated from paddy soils.</title>
        <authorList>
            <person name="Itoh H."/>
            <person name="Xu Z."/>
            <person name="Mise K."/>
            <person name="Masuda Y."/>
            <person name="Ushijima N."/>
            <person name="Hayakawa C."/>
            <person name="Shiratori Y."/>
            <person name="Senoo K."/>
        </authorList>
    </citation>
    <scope>NUCLEOTIDE SEQUENCE [LARGE SCALE GENOMIC DNA]</scope>
    <source>
        <strain evidence="2">Red232</strain>
    </source>
</reference>
<name>A0ABN6MNG1_9BACT</name>
<dbReference type="PANTHER" id="PTHR34796">
    <property type="entry name" value="EXPRESSED PROTEIN"/>
    <property type="match status" value="1"/>
</dbReference>
<dbReference type="Gene3D" id="1.10.3450.10">
    <property type="entry name" value="TTHA0068-like"/>
    <property type="match status" value="1"/>
</dbReference>
<evidence type="ECO:0000313" key="2">
    <source>
        <dbReference type="Proteomes" id="UP001162891"/>
    </source>
</evidence>
<sequence length="141" mass="15059">MTTRRRAGYIPGVGKPSAAPSAATLQALAEGCRRFDEARWFEAHEVWEDAWRGEAGRVRLLLQGLIQIAAGFHKGLVHGRPAGMVKLLGAGLAKLEAAGDLGLVDLTRLRPAVQAWLEAARRWDAGGPRPALPPPRLGAAT</sequence>